<evidence type="ECO:0000256" key="1">
    <source>
        <dbReference type="ARBA" id="ARBA00004173"/>
    </source>
</evidence>
<evidence type="ECO:0000256" key="3">
    <source>
        <dbReference type="ARBA" id="ARBA00022946"/>
    </source>
</evidence>
<proteinExistence type="inferred from homology"/>
<feature type="compositionally biased region" description="Basic and acidic residues" evidence="7">
    <location>
        <begin position="1"/>
        <end position="18"/>
    </location>
</feature>
<comment type="function">
    <text evidence="5">May play a role in mitochondrial aerobic respiration. May also regulate mitochondrial organization and fission.</text>
</comment>
<dbReference type="InterPro" id="IPR007972">
    <property type="entry name" value="Mtfr1"/>
</dbReference>
<keyword evidence="4" id="KW-0496">Mitochondrion</keyword>
<dbReference type="Proteomes" id="UP001279410">
    <property type="component" value="Unassembled WGS sequence"/>
</dbReference>
<dbReference type="GO" id="GO:0005739">
    <property type="term" value="C:mitochondrion"/>
    <property type="evidence" value="ECO:0007669"/>
    <property type="project" value="UniProtKB-SubCell"/>
</dbReference>
<evidence type="ECO:0000256" key="7">
    <source>
        <dbReference type="SAM" id="MobiDB-lite"/>
    </source>
</evidence>
<evidence type="ECO:0000313" key="8">
    <source>
        <dbReference type="EMBL" id="GLD54780.1"/>
    </source>
</evidence>
<reference evidence="8" key="1">
    <citation type="submission" date="2022-08" db="EMBL/GenBank/DDBJ databases">
        <title>Genome sequencing of akame (Lates japonicus).</title>
        <authorList>
            <person name="Hashiguchi Y."/>
            <person name="Takahashi H."/>
        </authorList>
    </citation>
    <scope>NUCLEOTIDE SEQUENCE</scope>
    <source>
        <strain evidence="8">Kochi</strain>
    </source>
</reference>
<name>A0AAD3R4J5_LATJO</name>
<evidence type="ECO:0000256" key="2">
    <source>
        <dbReference type="ARBA" id="ARBA00005807"/>
    </source>
</evidence>
<comment type="caution">
    <text evidence="8">The sequence shown here is derived from an EMBL/GenBank/DDBJ whole genome shotgun (WGS) entry which is preliminary data.</text>
</comment>
<sequence>MAELARGTRREDDVDFFGRPRSGCMRDSCFEPPASRRPLTAAVTQPARAPDPRGEEDRRPDSFGSKADGNPQHAGCPEGHEQSQAEIKVKSRPVEVDTKVKSSEPADAAALIAEALKRKFAHRYRHDSGQEDKEDKEDFKLPIPDMKPRTETPLFGQHMLKPTGKRKLL</sequence>
<keyword evidence="3" id="KW-0809">Transit peptide</keyword>
<accession>A0AAD3R4J5</accession>
<dbReference type="EMBL" id="BRZM01000020">
    <property type="protein sequence ID" value="GLD54780.1"/>
    <property type="molecule type" value="Genomic_DNA"/>
</dbReference>
<organism evidence="8 9">
    <name type="scientific">Lates japonicus</name>
    <name type="common">Japanese lates</name>
    <dbReference type="NCBI Taxonomy" id="270547"/>
    <lineage>
        <taxon>Eukaryota</taxon>
        <taxon>Metazoa</taxon>
        <taxon>Chordata</taxon>
        <taxon>Craniata</taxon>
        <taxon>Vertebrata</taxon>
        <taxon>Euteleostomi</taxon>
        <taxon>Actinopterygii</taxon>
        <taxon>Neopterygii</taxon>
        <taxon>Teleostei</taxon>
        <taxon>Neoteleostei</taxon>
        <taxon>Acanthomorphata</taxon>
        <taxon>Carangaria</taxon>
        <taxon>Carangaria incertae sedis</taxon>
        <taxon>Centropomidae</taxon>
        <taxon>Lates</taxon>
    </lineage>
</organism>
<feature type="compositionally biased region" description="Basic and acidic residues" evidence="7">
    <location>
        <begin position="126"/>
        <end position="150"/>
    </location>
</feature>
<evidence type="ECO:0000256" key="4">
    <source>
        <dbReference type="ARBA" id="ARBA00023128"/>
    </source>
</evidence>
<dbReference type="GO" id="GO:0000266">
    <property type="term" value="P:mitochondrial fission"/>
    <property type="evidence" value="ECO:0007669"/>
    <property type="project" value="TreeGrafter"/>
</dbReference>
<keyword evidence="9" id="KW-1185">Reference proteome</keyword>
<dbReference type="PANTHER" id="PTHR14215">
    <property type="entry name" value="PROTEIN OF UNKNOWN FUNCTION DUF729"/>
    <property type="match status" value="1"/>
</dbReference>
<comment type="subcellular location">
    <subcellularLocation>
        <location evidence="1">Mitochondrion</location>
    </subcellularLocation>
</comment>
<feature type="region of interest" description="Disordered" evidence="7">
    <location>
        <begin position="123"/>
        <end position="169"/>
    </location>
</feature>
<dbReference type="GO" id="GO:0009060">
    <property type="term" value="P:aerobic respiration"/>
    <property type="evidence" value="ECO:0007669"/>
    <property type="project" value="TreeGrafter"/>
</dbReference>
<feature type="compositionally biased region" description="Basic and acidic residues" evidence="7">
    <location>
        <begin position="50"/>
        <end position="61"/>
    </location>
</feature>
<dbReference type="PANTHER" id="PTHR14215:SF1">
    <property type="entry name" value="MITOCHONDRIAL FISSION REGULATOR 1"/>
    <property type="match status" value="1"/>
</dbReference>
<comment type="similarity">
    <text evidence="2">Belongs to the MTFR1 family.</text>
</comment>
<dbReference type="AlphaFoldDB" id="A0AAD3R4J5"/>
<feature type="region of interest" description="Disordered" evidence="7">
    <location>
        <begin position="1"/>
        <end position="104"/>
    </location>
</feature>
<protein>
    <recommendedName>
        <fullName evidence="6">Mitochondrial fission regulator 1</fullName>
    </recommendedName>
</protein>
<gene>
    <name evidence="8" type="ORF">AKAME5_000735300</name>
</gene>
<feature type="compositionally biased region" description="Basic and acidic residues" evidence="7">
    <location>
        <begin position="78"/>
        <end position="104"/>
    </location>
</feature>
<evidence type="ECO:0000256" key="6">
    <source>
        <dbReference type="ARBA" id="ARBA00039282"/>
    </source>
</evidence>
<evidence type="ECO:0000313" key="9">
    <source>
        <dbReference type="Proteomes" id="UP001279410"/>
    </source>
</evidence>
<evidence type="ECO:0000256" key="5">
    <source>
        <dbReference type="ARBA" id="ARBA00037378"/>
    </source>
</evidence>